<evidence type="ECO:0000313" key="2">
    <source>
        <dbReference type="EMBL" id="CAA2633198.1"/>
    </source>
</evidence>
<dbReference type="EMBL" id="LR743603">
    <property type="protein sequence ID" value="CAA2633198.1"/>
    <property type="molecule type" value="Genomic_DNA"/>
</dbReference>
<evidence type="ECO:0000313" key="3">
    <source>
        <dbReference type="EMBL" id="CAA7409504.1"/>
    </source>
</evidence>
<protein>
    <submittedName>
        <fullName evidence="2">Uncharacterized protein</fullName>
    </submittedName>
</protein>
<evidence type="ECO:0000313" key="4">
    <source>
        <dbReference type="Proteomes" id="UP000663760"/>
    </source>
</evidence>
<reference evidence="2" key="1">
    <citation type="submission" date="2019-12" db="EMBL/GenBank/DDBJ databases">
        <authorList>
            <person name="Scholz U."/>
            <person name="Mascher M."/>
            <person name="Fiebig A."/>
        </authorList>
    </citation>
    <scope>NUCLEOTIDE SEQUENCE</scope>
</reference>
<proteinExistence type="predicted"/>
<name>A0A7I8JRB8_SPIIN</name>
<feature type="region of interest" description="Disordered" evidence="1">
    <location>
        <begin position="157"/>
        <end position="178"/>
    </location>
</feature>
<dbReference type="OrthoDB" id="1916775at2759"/>
<dbReference type="PANTHER" id="PTHR35119:SF1">
    <property type="entry name" value="PROTEIN POLYCHOME"/>
    <property type="match status" value="1"/>
</dbReference>
<evidence type="ECO:0000256" key="1">
    <source>
        <dbReference type="SAM" id="MobiDB-lite"/>
    </source>
</evidence>
<dbReference type="EMBL" id="LR746279">
    <property type="protein sequence ID" value="CAA7409504.1"/>
    <property type="molecule type" value="Genomic_DNA"/>
</dbReference>
<dbReference type="GO" id="GO:0005634">
    <property type="term" value="C:nucleus"/>
    <property type="evidence" value="ECO:0007669"/>
    <property type="project" value="InterPro"/>
</dbReference>
<accession>A0A7I8JRB8</accession>
<organism evidence="2">
    <name type="scientific">Spirodela intermedia</name>
    <name type="common">Intermediate duckweed</name>
    <dbReference type="NCBI Taxonomy" id="51605"/>
    <lineage>
        <taxon>Eukaryota</taxon>
        <taxon>Viridiplantae</taxon>
        <taxon>Streptophyta</taxon>
        <taxon>Embryophyta</taxon>
        <taxon>Tracheophyta</taxon>
        <taxon>Spermatophyta</taxon>
        <taxon>Magnoliopsida</taxon>
        <taxon>Liliopsida</taxon>
        <taxon>Araceae</taxon>
        <taxon>Lemnoideae</taxon>
        <taxon>Spirodela</taxon>
    </lineage>
</organism>
<sequence length="227" mass="25095">MPEPRDRLVRAVGTGEPMMEVEMGRGSHRDVLRELAVRSEARRGFYFQGSRGRGQRRAEGKENIMPGRSVSTARRGSPLPVWYPRTPLRDITAIVNAVERRRASLRLAARQRRQSSELPSPPALRDSPLDHLTRVADKTPAPSGKASTSSPLTAVVSPAAVEGSPRTPCVPTTSETTADSSKLLELEMKLEKSIEVIEKAVKENLKRTPKVKNGVEVTRLKSLRSMR</sequence>
<dbReference type="AlphaFoldDB" id="A0A7I8JRB8"/>
<keyword evidence="4" id="KW-1185">Reference proteome</keyword>
<dbReference type="GO" id="GO:0051783">
    <property type="term" value="P:regulation of nuclear division"/>
    <property type="evidence" value="ECO:0007669"/>
    <property type="project" value="InterPro"/>
</dbReference>
<dbReference type="PANTHER" id="PTHR35119">
    <property type="entry name" value="PROTEIN POLYCHOME"/>
    <property type="match status" value="1"/>
</dbReference>
<feature type="region of interest" description="Disordered" evidence="1">
    <location>
        <begin position="108"/>
        <end position="129"/>
    </location>
</feature>
<gene>
    <name evidence="2" type="ORF">SI7747_16018732</name>
    <name evidence="3" type="ORF">SI8410_16020182</name>
</gene>
<dbReference type="Proteomes" id="UP000663760">
    <property type="component" value="Chromosome 16"/>
</dbReference>
<dbReference type="InterPro" id="IPR034590">
    <property type="entry name" value="POLYCHOME/GIG1"/>
</dbReference>